<feature type="domain" description="Tyr recombinase" evidence="3">
    <location>
        <begin position="103"/>
        <end position="264"/>
    </location>
</feature>
<evidence type="ECO:0000256" key="2">
    <source>
        <dbReference type="SAM" id="MobiDB-lite"/>
    </source>
</evidence>
<keyword evidence="5" id="KW-1185">Reference proteome</keyword>
<dbReference type="PROSITE" id="PS51898">
    <property type="entry name" value="TYR_RECOMBINASE"/>
    <property type="match status" value="1"/>
</dbReference>
<dbReference type="InterPro" id="IPR011010">
    <property type="entry name" value="DNA_brk_join_enz"/>
</dbReference>
<dbReference type="InterPro" id="IPR013762">
    <property type="entry name" value="Integrase-like_cat_sf"/>
</dbReference>
<accession>A0A7L6B7Q9</accession>
<keyword evidence="1" id="KW-0233">DNA recombination</keyword>
<dbReference type="InterPro" id="IPR050090">
    <property type="entry name" value="Tyrosine_recombinase_XerCD"/>
</dbReference>
<feature type="region of interest" description="Disordered" evidence="2">
    <location>
        <begin position="271"/>
        <end position="316"/>
    </location>
</feature>
<dbReference type="GO" id="GO:0003677">
    <property type="term" value="F:DNA binding"/>
    <property type="evidence" value="ECO:0007669"/>
    <property type="project" value="InterPro"/>
</dbReference>
<dbReference type="Pfam" id="PF00589">
    <property type="entry name" value="Phage_integrase"/>
    <property type="match status" value="1"/>
</dbReference>
<dbReference type="SUPFAM" id="SSF56349">
    <property type="entry name" value="DNA breaking-rejoining enzymes"/>
    <property type="match status" value="1"/>
</dbReference>
<sequence>MATPEQMIEAHLTWMRAGGYAEKSVRASSRVLRKAHAELPEGLHAAIGTELAGWLDNPDWVRATKCAYHKHLVRFYRWACSPKDPWLSFDPSADLRAPKVNPGVPRPAGAELVRAAIYDTADPWRINCRLAALGGLRACEIAALRREDVTAEVMHLWGKGDKARVVPTHPLIWELIAPLPPGHIVRRPSGRTPTGDWVSTQTAHYLAAAGIPTKLYPLRHYFASTINQRYGDIRVVQELLGHASVMTTQRYTAVTASRLREAVTVLPFSAPSAAGTPTAAPGSGGAVAPPPHRSEASDPPAARRGRRPRRPGRARP</sequence>
<evidence type="ECO:0000256" key="1">
    <source>
        <dbReference type="ARBA" id="ARBA00023172"/>
    </source>
</evidence>
<dbReference type="EMBL" id="CP059322">
    <property type="protein sequence ID" value="QLQ38022.1"/>
    <property type="molecule type" value="Genomic_DNA"/>
</dbReference>
<dbReference type="Gene3D" id="1.10.443.10">
    <property type="entry name" value="Intergrase catalytic core"/>
    <property type="match status" value="1"/>
</dbReference>
<evidence type="ECO:0000259" key="3">
    <source>
        <dbReference type="PROSITE" id="PS51898"/>
    </source>
</evidence>
<dbReference type="Proteomes" id="UP000510844">
    <property type="component" value="Chromosome"/>
</dbReference>
<dbReference type="AlphaFoldDB" id="A0A7L6B7Q9"/>
<dbReference type="PANTHER" id="PTHR30349:SF64">
    <property type="entry name" value="PROPHAGE INTEGRASE INTD-RELATED"/>
    <property type="match status" value="1"/>
</dbReference>
<proteinExistence type="predicted"/>
<dbReference type="RefSeq" id="WP_181570467.1">
    <property type="nucleotide sequence ID" value="NZ_CP059322.2"/>
</dbReference>
<organism evidence="4 5">
    <name type="scientific">Micromonospora robiginosa</name>
    <dbReference type="NCBI Taxonomy" id="2749844"/>
    <lineage>
        <taxon>Bacteria</taxon>
        <taxon>Bacillati</taxon>
        <taxon>Actinomycetota</taxon>
        <taxon>Actinomycetes</taxon>
        <taxon>Micromonosporales</taxon>
        <taxon>Micromonosporaceae</taxon>
        <taxon>Micromonospora</taxon>
    </lineage>
</organism>
<protein>
    <submittedName>
        <fullName evidence="4">Tyrosine-type recombinase/integrase</fullName>
    </submittedName>
</protein>
<dbReference type="PANTHER" id="PTHR30349">
    <property type="entry name" value="PHAGE INTEGRASE-RELATED"/>
    <property type="match status" value="1"/>
</dbReference>
<reference evidence="4 5" key="2">
    <citation type="journal article" date="2021" name="Mar. Drugs">
        <title>A New Micromonospora Strain with Antibiotic Activity Isolated from the Microbiome of a Mid-Atlantic Deep-Sea Sponge.</title>
        <authorList>
            <person name="Back C.R."/>
            <person name="Stennett H.L."/>
            <person name="Williams S.E."/>
            <person name="Wang L."/>
            <person name="Ojeda Gomez J."/>
            <person name="Abdulle O.M."/>
            <person name="Duffy T."/>
            <person name="Neal C."/>
            <person name="Mantell J."/>
            <person name="Jepson M.A."/>
            <person name="Hendry K.R."/>
            <person name="Powell D."/>
            <person name="Stach J.E.M."/>
            <person name="Essex-Lopresti A.E."/>
            <person name="Willis C.L."/>
            <person name="Curnow P."/>
            <person name="Race P.R."/>
        </authorList>
    </citation>
    <scope>NUCLEOTIDE SEQUENCE [LARGE SCALE GENOMIC DNA]</scope>
    <source>
        <strain evidence="4 5">28ISP2-46</strain>
    </source>
</reference>
<dbReference type="GO" id="GO:0006310">
    <property type="term" value="P:DNA recombination"/>
    <property type="evidence" value="ECO:0007669"/>
    <property type="project" value="UniProtKB-KW"/>
</dbReference>
<gene>
    <name evidence="4" type="ORF">H1D33_03765</name>
</gene>
<dbReference type="KEGG" id="mfeu:H1D33_03765"/>
<feature type="compositionally biased region" description="Low complexity" evidence="2">
    <location>
        <begin position="271"/>
        <end position="281"/>
    </location>
</feature>
<dbReference type="GO" id="GO:0015074">
    <property type="term" value="P:DNA integration"/>
    <property type="evidence" value="ECO:0007669"/>
    <property type="project" value="InterPro"/>
</dbReference>
<name>A0A7L6B7Q9_9ACTN</name>
<dbReference type="InterPro" id="IPR002104">
    <property type="entry name" value="Integrase_catalytic"/>
</dbReference>
<evidence type="ECO:0000313" key="5">
    <source>
        <dbReference type="Proteomes" id="UP000510844"/>
    </source>
</evidence>
<evidence type="ECO:0000313" key="4">
    <source>
        <dbReference type="EMBL" id="QLQ38022.1"/>
    </source>
</evidence>
<reference evidence="5" key="1">
    <citation type="submission" date="2020-07" db="EMBL/GenBank/DDBJ databases">
        <title>A new Micromonospora strain with potent antibiotic activity isolated from the microbiome of a mid-Atlantic deep-sea sponge.</title>
        <authorList>
            <person name="Back C.R."/>
            <person name="Stennett H.L."/>
            <person name="Williams S.E."/>
            <person name="Wang L."/>
            <person name="Ojeda Gomez J."/>
            <person name="Abdulle O.M."/>
            <person name="Duffy T."/>
            <person name="Hendry K.R."/>
            <person name="Powell D."/>
            <person name="Stach J.E."/>
            <person name="Essex-Lopresti A.E."/>
            <person name="Willis C.L."/>
            <person name="Curnow P."/>
            <person name="Race P.R."/>
        </authorList>
    </citation>
    <scope>NUCLEOTIDE SEQUENCE [LARGE SCALE GENOMIC DNA]</scope>
    <source>
        <strain evidence="5">28ISP2-46</strain>
    </source>
</reference>
<feature type="compositionally biased region" description="Basic residues" evidence="2">
    <location>
        <begin position="303"/>
        <end position="316"/>
    </location>
</feature>